<evidence type="ECO:0000259" key="6">
    <source>
        <dbReference type="SMART" id="SM00563"/>
    </source>
</evidence>
<evidence type="ECO:0000256" key="3">
    <source>
        <dbReference type="ARBA" id="ARBA00023315"/>
    </source>
</evidence>
<accession>K0KUH7</accession>
<keyword evidence="8" id="KW-1185">Reference proteome</keyword>
<gene>
    <name evidence="7" type="ORF">BN7_6415</name>
</gene>
<dbReference type="GO" id="GO:0005783">
    <property type="term" value="C:endoplasmic reticulum"/>
    <property type="evidence" value="ECO:0007669"/>
    <property type="project" value="TreeGrafter"/>
</dbReference>
<dbReference type="SUPFAM" id="SSF69593">
    <property type="entry name" value="Glycerol-3-phosphate (1)-acyltransferase"/>
    <property type="match status" value="1"/>
</dbReference>
<keyword evidence="4" id="KW-0594">Phospholipid biosynthesis</keyword>
<dbReference type="EMBL" id="CAIF01000274">
    <property type="protein sequence ID" value="CCH46816.1"/>
    <property type="molecule type" value="Genomic_DNA"/>
</dbReference>
<dbReference type="Pfam" id="PF01553">
    <property type="entry name" value="Acyltransferase"/>
    <property type="match status" value="1"/>
</dbReference>
<keyword evidence="2 4" id="KW-0808">Transferase</keyword>
<dbReference type="PROSITE" id="PS51257">
    <property type="entry name" value="PROKAR_LIPOPROTEIN"/>
    <property type="match status" value="1"/>
</dbReference>
<sequence>MGFLKAVKFYSKTFLAATVLGGCALYGVLASIALTLVGKRHLAQWTTARVFYYTFSSLLGIKIKLINGERLNNLPAILISNHQSVLDILILGRVFPKGCVVTSKKSLKYTPFLGWFMSLSGTFFLDRSNREKSVRTLNKALDNLREKKRGLYIFPEGTRSYCKTPELLPFKKGAFHLAQQAGIPVIPLVVSVTSPLLDSSTKTFESGEIVIKVLEPLPTKDLKKEDIGAFSSKVRELMLEELKTVGLSTVGGTSEEYETFPNDIEESSEEQGANVESTSLLSKSSESQRT</sequence>
<comment type="similarity">
    <text evidence="1 4">Belongs to the 1-acyl-sn-glycerol-3-phosphate acyltransferase family.</text>
</comment>
<dbReference type="STRING" id="1206466.K0KUH7"/>
<dbReference type="eggNOG" id="KOG2848">
    <property type="taxonomic scope" value="Eukaryota"/>
</dbReference>
<evidence type="ECO:0000313" key="8">
    <source>
        <dbReference type="Proteomes" id="UP000009328"/>
    </source>
</evidence>
<comment type="domain">
    <text evidence="4">The HXXXXD motif is essential for acyltransferase activity and may constitute the binding site for the phosphate moiety of the glycerol-3-phosphate.</text>
</comment>
<feature type="region of interest" description="Disordered" evidence="5">
    <location>
        <begin position="252"/>
        <end position="290"/>
    </location>
</feature>
<dbReference type="GO" id="GO:0016020">
    <property type="term" value="C:membrane"/>
    <property type="evidence" value="ECO:0007669"/>
    <property type="project" value="InterPro"/>
</dbReference>
<dbReference type="GO" id="GO:0003841">
    <property type="term" value="F:1-acylglycerol-3-phosphate O-acyltransferase activity"/>
    <property type="evidence" value="ECO:0007669"/>
    <property type="project" value="UniProtKB-UniRule"/>
</dbReference>
<evidence type="ECO:0000313" key="7">
    <source>
        <dbReference type="EMBL" id="CCH46816.1"/>
    </source>
</evidence>
<keyword evidence="4" id="KW-1208">Phospholipid metabolism</keyword>
<dbReference type="Proteomes" id="UP000009328">
    <property type="component" value="Unassembled WGS sequence"/>
</dbReference>
<evidence type="ECO:0000256" key="2">
    <source>
        <dbReference type="ARBA" id="ARBA00022679"/>
    </source>
</evidence>
<keyword evidence="4" id="KW-0444">Lipid biosynthesis</keyword>
<dbReference type="PANTHER" id="PTHR10434:SF11">
    <property type="entry name" value="1-ACYL-SN-GLYCEROL-3-PHOSPHATE ACYLTRANSFERASE"/>
    <property type="match status" value="1"/>
</dbReference>
<dbReference type="InParanoid" id="K0KUH7"/>
<reference evidence="7 8" key="1">
    <citation type="journal article" date="2012" name="Eukaryot. Cell">
        <title>Draft genome sequence of Wickerhamomyces ciferrii NRRL Y-1031 F-60-10.</title>
        <authorList>
            <person name="Schneider J."/>
            <person name="Andrea H."/>
            <person name="Blom J."/>
            <person name="Jaenicke S."/>
            <person name="Ruckert C."/>
            <person name="Schorsch C."/>
            <person name="Szczepanowski R."/>
            <person name="Farwick M."/>
            <person name="Goesmann A."/>
            <person name="Puhler A."/>
            <person name="Schaffer S."/>
            <person name="Tauch A."/>
            <person name="Kohler T."/>
            <person name="Brinkrolf K."/>
        </authorList>
    </citation>
    <scope>NUCLEOTIDE SEQUENCE [LARGE SCALE GENOMIC DNA]</scope>
    <source>
        <strain evidence="8">ATCC 14091 / BCRC 22168 / CBS 111 / JCM 3599 / NBRC 0793 / NRRL Y-1031 F-60-10</strain>
    </source>
</reference>
<feature type="compositionally biased region" description="Low complexity" evidence="5">
    <location>
        <begin position="276"/>
        <end position="290"/>
    </location>
</feature>
<dbReference type="PANTHER" id="PTHR10434">
    <property type="entry name" value="1-ACYL-SN-GLYCEROL-3-PHOSPHATE ACYLTRANSFERASE"/>
    <property type="match status" value="1"/>
</dbReference>
<dbReference type="NCBIfam" id="TIGR00530">
    <property type="entry name" value="AGP_acyltrn"/>
    <property type="match status" value="1"/>
</dbReference>
<protein>
    <recommendedName>
        <fullName evidence="4">1-acyl-sn-glycerol-3-phosphate acyltransferase</fullName>
        <ecNumber evidence="4">2.3.1.51</ecNumber>
    </recommendedName>
</protein>
<dbReference type="InterPro" id="IPR004552">
    <property type="entry name" value="AGP_acyltrans"/>
</dbReference>
<comment type="caution">
    <text evidence="7">The sequence shown here is derived from an EMBL/GenBank/DDBJ whole genome shotgun (WGS) entry which is preliminary data.</text>
</comment>
<feature type="domain" description="Phospholipid/glycerol acyltransferase" evidence="6">
    <location>
        <begin position="76"/>
        <end position="193"/>
    </location>
</feature>
<dbReference type="InterPro" id="IPR002123">
    <property type="entry name" value="Plipid/glycerol_acylTrfase"/>
</dbReference>
<dbReference type="EC" id="2.3.1.51" evidence="4"/>
<dbReference type="HOGENOM" id="CLU_027938_10_0_1"/>
<evidence type="ECO:0000256" key="4">
    <source>
        <dbReference type="RuleBase" id="RU361267"/>
    </source>
</evidence>
<feature type="compositionally biased region" description="Acidic residues" evidence="5">
    <location>
        <begin position="255"/>
        <end position="269"/>
    </location>
</feature>
<dbReference type="CDD" id="cd07989">
    <property type="entry name" value="LPLAT_AGPAT-like"/>
    <property type="match status" value="1"/>
</dbReference>
<keyword evidence="3 4" id="KW-0012">Acyltransferase</keyword>
<keyword evidence="4" id="KW-0443">Lipid metabolism</keyword>
<dbReference type="GO" id="GO:0006654">
    <property type="term" value="P:phosphatidic acid biosynthetic process"/>
    <property type="evidence" value="ECO:0007669"/>
    <property type="project" value="TreeGrafter"/>
</dbReference>
<dbReference type="AlphaFoldDB" id="K0KUH7"/>
<dbReference type="FunCoup" id="K0KUH7">
    <property type="interactions" value="295"/>
</dbReference>
<organism evidence="7 8">
    <name type="scientific">Wickerhamomyces ciferrii (strain ATCC 14091 / BCRC 22168 / CBS 111 / JCM 3599 / NBRC 0793 / NRRL Y-1031 F-60-10)</name>
    <name type="common">Yeast</name>
    <name type="synonym">Pichia ciferrii</name>
    <dbReference type="NCBI Taxonomy" id="1206466"/>
    <lineage>
        <taxon>Eukaryota</taxon>
        <taxon>Fungi</taxon>
        <taxon>Dikarya</taxon>
        <taxon>Ascomycota</taxon>
        <taxon>Saccharomycotina</taxon>
        <taxon>Saccharomycetes</taxon>
        <taxon>Phaffomycetales</taxon>
        <taxon>Wickerhamomycetaceae</taxon>
        <taxon>Wickerhamomyces</taxon>
    </lineage>
</organism>
<comment type="catalytic activity">
    <reaction evidence="4">
        <text>a 1-acyl-sn-glycero-3-phosphate + an acyl-CoA = a 1,2-diacyl-sn-glycero-3-phosphate + CoA</text>
        <dbReference type="Rhea" id="RHEA:19709"/>
        <dbReference type="ChEBI" id="CHEBI:57287"/>
        <dbReference type="ChEBI" id="CHEBI:57970"/>
        <dbReference type="ChEBI" id="CHEBI:58342"/>
        <dbReference type="ChEBI" id="CHEBI:58608"/>
        <dbReference type="EC" id="2.3.1.51"/>
    </reaction>
</comment>
<evidence type="ECO:0000256" key="1">
    <source>
        <dbReference type="ARBA" id="ARBA00008655"/>
    </source>
</evidence>
<evidence type="ECO:0000256" key="5">
    <source>
        <dbReference type="SAM" id="MobiDB-lite"/>
    </source>
</evidence>
<name>K0KUH7_WICCF</name>
<proteinExistence type="inferred from homology"/>
<dbReference type="SMART" id="SM00563">
    <property type="entry name" value="PlsC"/>
    <property type="match status" value="1"/>
</dbReference>